<sequence>MKDKDDKLTLDGGVRMLNAERKQLIMESIEKLGVIKLQELVEGLDTSESTIRRDLIELEEQGLIERVHGGAKLVISHNQEPSMNEKSFKNIQSKKEIAAYCASLVEENDCIYLDAGSTTLELITHLANRNITVVTNGLTHIEELVRQNIDAYLLGGKMKVHTKAIIGAVALDNIKNYHFDKAFIGTNAMHPEHGYTTPDMEEAFVKRAAKERADRVFVVADHTKFNEVNFSKMFSIDEATIVTDYIPSEVRKSFIQKTKIIEVEK</sequence>
<organism evidence="5 6">
    <name type="scientific">Listeria innocua ATCC 33091</name>
    <dbReference type="NCBI Taxonomy" id="1002366"/>
    <lineage>
        <taxon>Bacteria</taxon>
        <taxon>Bacillati</taxon>
        <taxon>Bacillota</taxon>
        <taxon>Bacilli</taxon>
        <taxon>Bacillales</taxon>
        <taxon>Listeriaceae</taxon>
        <taxon>Listeria</taxon>
    </lineage>
</organism>
<evidence type="ECO:0000256" key="2">
    <source>
        <dbReference type="ARBA" id="ARBA00023125"/>
    </source>
</evidence>
<evidence type="ECO:0000256" key="1">
    <source>
        <dbReference type="ARBA" id="ARBA00023015"/>
    </source>
</evidence>
<evidence type="ECO:0000259" key="4">
    <source>
        <dbReference type="PROSITE" id="PS51000"/>
    </source>
</evidence>
<protein>
    <submittedName>
        <fullName evidence="5">Transcriptional regulator, DeoR family</fullName>
    </submittedName>
</protein>
<evidence type="ECO:0000313" key="6">
    <source>
        <dbReference type="Proteomes" id="UP000003597"/>
    </source>
</evidence>
<keyword evidence="3" id="KW-0804">Transcription</keyword>
<dbReference type="Pfam" id="PF08220">
    <property type="entry name" value="HTH_DeoR"/>
    <property type="match status" value="1"/>
</dbReference>
<feature type="domain" description="HTH deoR-type" evidence="4">
    <location>
        <begin position="18"/>
        <end position="73"/>
    </location>
</feature>
<proteinExistence type="predicted"/>
<keyword evidence="6" id="KW-1185">Reference proteome</keyword>
<dbReference type="AlphaFoldDB" id="A0AB72ZBZ1"/>
<dbReference type="Gene3D" id="1.10.10.10">
    <property type="entry name" value="Winged helix-like DNA-binding domain superfamily/Winged helix DNA-binding domain"/>
    <property type="match status" value="1"/>
</dbReference>
<dbReference type="InterPro" id="IPR018356">
    <property type="entry name" value="Tscrpt_reg_HTH_DeoR_CS"/>
</dbReference>
<evidence type="ECO:0000256" key="3">
    <source>
        <dbReference type="ARBA" id="ARBA00023163"/>
    </source>
</evidence>
<dbReference type="Gene3D" id="3.40.50.1360">
    <property type="match status" value="1"/>
</dbReference>
<dbReference type="PRINTS" id="PR00037">
    <property type="entry name" value="HTHLACR"/>
</dbReference>
<dbReference type="GO" id="GO:0003700">
    <property type="term" value="F:DNA-binding transcription factor activity"/>
    <property type="evidence" value="ECO:0007669"/>
    <property type="project" value="InterPro"/>
</dbReference>
<dbReference type="Proteomes" id="UP000003597">
    <property type="component" value="Unassembled WGS sequence"/>
</dbReference>
<dbReference type="PANTHER" id="PTHR30363">
    <property type="entry name" value="HTH-TYPE TRANSCRIPTIONAL REGULATOR SRLR-RELATED"/>
    <property type="match status" value="1"/>
</dbReference>
<reference evidence="5 6" key="1">
    <citation type="submission" date="2011-08" db="EMBL/GenBank/DDBJ databases">
        <authorList>
            <person name="Weinstock G."/>
            <person name="Sodergren E."/>
            <person name="Clifton S."/>
            <person name="Fulton L."/>
            <person name="Fulton B."/>
            <person name="Courtney L."/>
            <person name="Fronick C."/>
            <person name="Harrison M."/>
            <person name="Strong C."/>
            <person name="Farmer C."/>
            <person name="Delahaunty K."/>
            <person name="Markovic C."/>
            <person name="Hall O."/>
            <person name="Minx P."/>
            <person name="Tomlinson C."/>
            <person name="Mitreva M."/>
            <person name="Hou S."/>
            <person name="Chen J."/>
            <person name="Wollam A."/>
            <person name="Pepin K.H."/>
            <person name="Johnson M."/>
            <person name="Bhonagiri V."/>
            <person name="Zhang X."/>
            <person name="Suruliraj S."/>
            <person name="Warren W."/>
            <person name="Chinwalla A."/>
            <person name="Mardis E.R."/>
            <person name="Wilson R.K."/>
        </authorList>
    </citation>
    <scope>NUCLEOTIDE SEQUENCE [LARGE SCALE GENOMIC DNA]</scope>
    <source>
        <strain evidence="5 6">ATCC 33091</strain>
    </source>
</reference>
<dbReference type="PROSITE" id="PS51000">
    <property type="entry name" value="HTH_DEOR_2"/>
    <property type="match status" value="1"/>
</dbReference>
<keyword evidence="2" id="KW-0238">DNA-binding</keyword>
<dbReference type="PROSITE" id="PS00894">
    <property type="entry name" value="HTH_DEOR_1"/>
    <property type="match status" value="1"/>
</dbReference>
<dbReference type="InterPro" id="IPR037171">
    <property type="entry name" value="NagB/RpiA_transferase-like"/>
</dbReference>
<dbReference type="SUPFAM" id="SSF46785">
    <property type="entry name" value="Winged helix' DNA-binding domain"/>
    <property type="match status" value="1"/>
</dbReference>
<dbReference type="SMART" id="SM01134">
    <property type="entry name" value="DeoRC"/>
    <property type="match status" value="1"/>
</dbReference>
<accession>A0AB72ZBZ1</accession>
<dbReference type="Pfam" id="PF00455">
    <property type="entry name" value="DeoRC"/>
    <property type="match status" value="1"/>
</dbReference>
<dbReference type="InterPro" id="IPR001034">
    <property type="entry name" value="DeoR_HTH"/>
</dbReference>
<keyword evidence="1" id="KW-0805">Transcription regulation</keyword>
<dbReference type="SMART" id="SM00420">
    <property type="entry name" value="HTH_DEOR"/>
    <property type="match status" value="1"/>
</dbReference>
<dbReference type="SUPFAM" id="SSF100950">
    <property type="entry name" value="NagB/RpiA/CoA transferase-like"/>
    <property type="match status" value="1"/>
</dbReference>
<name>A0AB72ZBZ1_LISIO</name>
<dbReference type="InterPro" id="IPR014036">
    <property type="entry name" value="DeoR-like_C"/>
</dbReference>
<gene>
    <name evidence="5" type="ORF">HMPREF0557_00818</name>
</gene>
<dbReference type="GO" id="GO:0003677">
    <property type="term" value="F:DNA binding"/>
    <property type="evidence" value="ECO:0007669"/>
    <property type="project" value="UniProtKB-KW"/>
</dbReference>
<dbReference type="InterPro" id="IPR050313">
    <property type="entry name" value="Carb_Metab_HTH_regulators"/>
</dbReference>
<dbReference type="EMBL" id="AGCN01000014">
    <property type="protein sequence ID" value="EHN62263.1"/>
    <property type="molecule type" value="Genomic_DNA"/>
</dbReference>
<comment type="caution">
    <text evidence="5">The sequence shown here is derived from an EMBL/GenBank/DDBJ whole genome shotgun (WGS) entry which is preliminary data.</text>
</comment>
<evidence type="ECO:0000313" key="5">
    <source>
        <dbReference type="EMBL" id="EHN62263.1"/>
    </source>
</evidence>
<dbReference type="InterPro" id="IPR036388">
    <property type="entry name" value="WH-like_DNA-bd_sf"/>
</dbReference>
<dbReference type="InterPro" id="IPR036390">
    <property type="entry name" value="WH_DNA-bd_sf"/>
</dbReference>
<dbReference type="PANTHER" id="PTHR30363:SF56">
    <property type="entry name" value="TRANSCRIPTIONAL REGULATOR, DEOR FAMILY"/>
    <property type="match status" value="1"/>
</dbReference>